<organism evidence="1 2">
    <name type="scientific">Moniliophthora roreri</name>
    <name type="common">Frosty pod rot fungus</name>
    <name type="synonym">Monilia roreri</name>
    <dbReference type="NCBI Taxonomy" id="221103"/>
    <lineage>
        <taxon>Eukaryota</taxon>
        <taxon>Fungi</taxon>
        <taxon>Dikarya</taxon>
        <taxon>Basidiomycota</taxon>
        <taxon>Agaricomycotina</taxon>
        <taxon>Agaricomycetes</taxon>
        <taxon>Agaricomycetidae</taxon>
        <taxon>Agaricales</taxon>
        <taxon>Marasmiineae</taxon>
        <taxon>Marasmiaceae</taxon>
        <taxon>Moniliophthora</taxon>
    </lineage>
</organism>
<dbReference type="AlphaFoldDB" id="A0A0W0G9G2"/>
<evidence type="ECO:0000313" key="1">
    <source>
        <dbReference type="EMBL" id="KTB45195.1"/>
    </source>
</evidence>
<gene>
    <name evidence="1" type="ORF">WG66_2211</name>
</gene>
<evidence type="ECO:0000313" key="2">
    <source>
        <dbReference type="Proteomes" id="UP000054988"/>
    </source>
</evidence>
<accession>A0A0W0G9G2</accession>
<sequence>MVQRNSVEVSMGIALVYAMSLANEKHEHARLENNKVYEWSILLLSLFPHWTSQDQEVVRIIVQAAFSWKDPSATTKHQLLVFFIDVLVIAECLFWNGGSTPYNIDLVRNVIFQYGNSPKSRDLFRAIAGKLYTDMATTVLGNDGHLYRDKLRALAVKYQKLLLDNHFELQR</sequence>
<proteinExistence type="predicted"/>
<comment type="caution">
    <text evidence="1">The sequence shown here is derived from an EMBL/GenBank/DDBJ whole genome shotgun (WGS) entry which is preliminary data.</text>
</comment>
<dbReference type="EMBL" id="LATX01000742">
    <property type="protein sequence ID" value="KTB45195.1"/>
    <property type="molecule type" value="Genomic_DNA"/>
</dbReference>
<name>A0A0W0G9G2_MONRR</name>
<reference evidence="1 2" key="1">
    <citation type="submission" date="2015-12" db="EMBL/GenBank/DDBJ databases">
        <title>Draft genome sequence of Moniliophthora roreri, the causal agent of frosty pod rot of cacao.</title>
        <authorList>
            <person name="Aime M.C."/>
            <person name="Diaz-Valderrama J.R."/>
            <person name="Kijpornyongpan T."/>
            <person name="Phillips-Mora W."/>
        </authorList>
    </citation>
    <scope>NUCLEOTIDE SEQUENCE [LARGE SCALE GENOMIC DNA]</scope>
    <source>
        <strain evidence="1 2">MCA 2952</strain>
    </source>
</reference>
<protein>
    <submittedName>
        <fullName evidence="1">Uncharacterized protein</fullName>
    </submittedName>
</protein>
<dbReference type="Proteomes" id="UP000054988">
    <property type="component" value="Unassembled WGS sequence"/>
</dbReference>